<name>A0A9P0JRY5_ACAOB</name>
<sequence>MSIAMHFSQVLTVFWLVVAASQYGKAIDVDLAKGLAGTAAAAGLAGTAAAAGLAGTAAAAGLAKAGLATAALADAGAAGIAGAAGAGGLAGAALEAKKALLVKAALIKLIKAKLAANGLIGSEVVYSSKYAPVNTVQTVAVPQVQTVQEVPIAVSYGKGDALVKAKGLIALLASLALAKEGIKKINAVKHTEIIQPVATVAQPIYASAPIAVADKTWSIAGEKILKGLLIKLGLVSAGVAADAFIKKLAFVKDAELLPLLLTAGLLDERGWIPDAYVKDGVSFWGQLLPNFSEASIVKLLGNIVY</sequence>
<proteinExistence type="predicted"/>
<dbReference type="EMBL" id="CAKOFQ010006680">
    <property type="protein sequence ID" value="CAH1959092.1"/>
    <property type="molecule type" value="Genomic_DNA"/>
</dbReference>
<dbReference type="Proteomes" id="UP001152888">
    <property type="component" value="Unassembled WGS sequence"/>
</dbReference>
<evidence type="ECO:0000313" key="2">
    <source>
        <dbReference type="EMBL" id="CAH1959092.1"/>
    </source>
</evidence>
<keyword evidence="1" id="KW-0732">Signal</keyword>
<accession>A0A9P0JRY5</accession>
<protein>
    <submittedName>
        <fullName evidence="2">Uncharacterized protein</fullName>
    </submittedName>
</protein>
<dbReference type="OrthoDB" id="10659823at2759"/>
<reference evidence="2" key="1">
    <citation type="submission" date="2022-03" db="EMBL/GenBank/DDBJ databases">
        <authorList>
            <person name="Sayadi A."/>
        </authorList>
    </citation>
    <scope>NUCLEOTIDE SEQUENCE</scope>
</reference>
<comment type="caution">
    <text evidence="2">The sequence shown here is derived from an EMBL/GenBank/DDBJ whole genome shotgun (WGS) entry which is preliminary data.</text>
</comment>
<feature type="chain" id="PRO_5040324823" evidence="1">
    <location>
        <begin position="27"/>
        <end position="305"/>
    </location>
</feature>
<organism evidence="2 3">
    <name type="scientific">Acanthoscelides obtectus</name>
    <name type="common">Bean weevil</name>
    <name type="synonym">Bruchus obtectus</name>
    <dbReference type="NCBI Taxonomy" id="200917"/>
    <lineage>
        <taxon>Eukaryota</taxon>
        <taxon>Metazoa</taxon>
        <taxon>Ecdysozoa</taxon>
        <taxon>Arthropoda</taxon>
        <taxon>Hexapoda</taxon>
        <taxon>Insecta</taxon>
        <taxon>Pterygota</taxon>
        <taxon>Neoptera</taxon>
        <taxon>Endopterygota</taxon>
        <taxon>Coleoptera</taxon>
        <taxon>Polyphaga</taxon>
        <taxon>Cucujiformia</taxon>
        <taxon>Chrysomeloidea</taxon>
        <taxon>Chrysomelidae</taxon>
        <taxon>Bruchinae</taxon>
        <taxon>Bruchini</taxon>
        <taxon>Acanthoscelides</taxon>
    </lineage>
</organism>
<dbReference type="AlphaFoldDB" id="A0A9P0JRY5"/>
<feature type="signal peptide" evidence="1">
    <location>
        <begin position="1"/>
        <end position="26"/>
    </location>
</feature>
<evidence type="ECO:0000256" key="1">
    <source>
        <dbReference type="SAM" id="SignalP"/>
    </source>
</evidence>
<gene>
    <name evidence="2" type="ORF">ACAOBT_LOCUS3005</name>
</gene>
<keyword evidence="3" id="KW-1185">Reference proteome</keyword>
<evidence type="ECO:0000313" key="3">
    <source>
        <dbReference type="Proteomes" id="UP001152888"/>
    </source>
</evidence>